<dbReference type="PRINTS" id="PR00469">
    <property type="entry name" value="PNDRDTASEII"/>
</dbReference>
<evidence type="ECO:0000256" key="7">
    <source>
        <dbReference type="ARBA" id="ARBA00023004"/>
    </source>
</evidence>
<protein>
    <recommendedName>
        <fullName evidence="9">Rieske domain-containing protein</fullName>
    </recommendedName>
</protein>
<keyword evidence="5" id="KW-0274">FAD</keyword>
<dbReference type="Proteomes" id="UP000694569">
    <property type="component" value="Unplaced"/>
</dbReference>
<dbReference type="PANTHER" id="PTHR43557">
    <property type="entry name" value="APOPTOSIS-INDUCING FACTOR 1"/>
    <property type="match status" value="1"/>
</dbReference>
<comment type="similarity">
    <text evidence="1">Belongs to the FAD-dependent oxidoreductase family.</text>
</comment>
<reference evidence="10" key="1">
    <citation type="submission" date="2025-08" db="UniProtKB">
        <authorList>
            <consortium name="Ensembl"/>
        </authorList>
    </citation>
    <scope>IDENTIFICATION</scope>
</reference>
<evidence type="ECO:0000256" key="1">
    <source>
        <dbReference type="ARBA" id="ARBA00006442"/>
    </source>
</evidence>
<organism evidence="10 11">
    <name type="scientific">Leptobrachium leishanense</name>
    <name type="common">Leishan spiny toad</name>
    <dbReference type="NCBI Taxonomy" id="445787"/>
    <lineage>
        <taxon>Eukaryota</taxon>
        <taxon>Metazoa</taxon>
        <taxon>Chordata</taxon>
        <taxon>Craniata</taxon>
        <taxon>Vertebrata</taxon>
        <taxon>Euteleostomi</taxon>
        <taxon>Amphibia</taxon>
        <taxon>Batrachia</taxon>
        <taxon>Anura</taxon>
        <taxon>Pelobatoidea</taxon>
        <taxon>Megophryidae</taxon>
        <taxon>Leptobrachium</taxon>
    </lineage>
</organism>
<dbReference type="Gene3D" id="2.102.10.10">
    <property type="entry name" value="Rieske [2Fe-2S] iron-sulphur domain"/>
    <property type="match status" value="1"/>
</dbReference>
<keyword evidence="2" id="KW-0285">Flavoprotein</keyword>
<dbReference type="InterPro" id="IPR036188">
    <property type="entry name" value="FAD/NAD-bd_sf"/>
</dbReference>
<dbReference type="Gene3D" id="3.50.50.60">
    <property type="entry name" value="FAD/NAD(P)-binding domain"/>
    <property type="match status" value="2"/>
</dbReference>
<dbReference type="FunFam" id="2.102.10.10:FF:000003">
    <property type="entry name" value="apoptosis-inducing factor 3 isoform X2"/>
    <property type="match status" value="1"/>
</dbReference>
<evidence type="ECO:0000256" key="4">
    <source>
        <dbReference type="ARBA" id="ARBA00022723"/>
    </source>
</evidence>
<name>A0A8C5MKZ8_9ANUR</name>
<dbReference type="InterPro" id="IPR050446">
    <property type="entry name" value="FAD-oxidoreductase/Apoptosis"/>
</dbReference>
<dbReference type="GO" id="GO:0005737">
    <property type="term" value="C:cytoplasm"/>
    <property type="evidence" value="ECO:0007669"/>
    <property type="project" value="TreeGrafter"/>
</dbReference>
<dbReference type="GO" id="GO:0051537">
    <property type="term" value="F:2 iron, 2 sulfur cluster binding"/>
    <property type="evidence" value="ECO:0007669"/>
    <property type="project" value="UniProtKB-KW"/>
</dbReference>
<evidence type="ECO:0000256" key="3">
    <source>
        <dbReference type="ARBA" id="ARBA00022714"/>
    </source>
</evidence>
<dbReference type="InterPro" id="IPR016156">
    <property type="entry name" value="FAD/NAD-linked_Rdtase_dimer_sf"/>
</dbReference>
<feature type="domain" description="Rieske" evidence="9">
    <location>
        <begin position="45"/>
        <end position="140"/>
    </location>
</feature>
<dbReference type="GO" id="GO:0016651">
    <property type="term" value="F:oxidoreductase activity, acting on NAD(P)H"/>
    <property type="evidence" value="ECO:0007669"/>
    <property type="project" value="TreeGrafter"/>
</dbReference>
<dbReference type="SUPFAM" id="SSF55424">
    <property type="entry name" value="FAD/NAD-linked reductases, dimerisation (C-terminal) domain"/>
    <property type="match status" value="1"/>
</dbReference>
<sequence length="567" mass="62445">MPGDWGLSQGSSLSSVCSWRFQVKCCPALNTDENFTMNEKQVFTEALCKESDLQEGEMREFEVQGHPILLVKHDGKFSAVGSKCSHYGAPLIKGVLSGDRVRCPWHGACFNIKSGDIEEYPGLDSLPCFEVTVENGIVYITTSKQALEVTKRVKYTGSHSSSDRSTVAIIGTGPAGLVCAETLRQEGFAGRIVMVSKDNHIPYDRTKLSKAMRTKASDIYLRPAEFFTERDIEVWTSKEVLSVNTDEARIKFRQGSFLQYNQLLIATGSRPREPNCPGSSLKNVFLLRTPEDANAISEKAVKRKVVIIGSSFIGMEVAAFLSDKASSVSVIGKSEVPFQAVLGSQVGELVMKLLQERGVTFYMKTEVREIRGDGTQVQEVILRNGIQIPADLVVAGIGVLPVSNFLKGSRVVVDHQGAIFVDEFMRTSVPDVFAAGDVASFPLPMMEGRRVNTGHWQMAHSHGRIAALNMLNKHVSINSVPFFWTSLLGKSIRYAGYGAGHTEILLKGDLLELKFLAFYLKNDIVVAVSSMNFDPMVSKVAEILLSGRRITKQEVLKEDFMNPGIQI</sequence>
<dbReference type="InterPro" id="IPR023753">
    <property type="entry name" value="FAD/NAD-binding_dom"/>
</dbReference>
<dbReference type="InterPro" id="IPR036922">
    <property type="entry name" value="Rieske_2Fe-2S_sf"/>
</dbReference>
<evidence type="ECO:0000259" key="9">
    <source>
        <dbReference type="PROSITE" id="PS51296"/>
    </source>
</evidence>
<evidence type="ECO:0000256" key="8">
    <source>
        <dbReference type="ARBA" id="ARBA00023014"/>
    </source>
</evidence>
<keyword evidence="6" id="KW-0560">Oxidoreductase</keyword>
<proteinExistence type="inferred from homology"/>
<evidence type="ECO:0000313" key="11">
    <source>
        <dbReference type="Proteomes" id="UP000694569"/>
    </source>
</evidence>
<keyword evidence="11" id="KW-1185">Reference proteome</keyword>
<dbReference type="PRINTS" id="PR00368">
    <property type="entry name" value="FADPNR"/>
</dbReference>
<dbReference type="InterPro" id="IPR017941">
    <property type="entry name" value="Rieske_2Fe-2S"/>
</dbReference>
<keyword evidence="4" id="KW-0479">Metal-binding</keyword>
<keyword evidence="7" id="KW-0408">Iron</keyword>
<dbReference type="Pfam" id="PF07992">
    <property type="entry name" value="Pyr_redox_2"/>
    <property type="match status" value="1"/>
</dbReference>
<keyword evidence="8" id="KW-0411">Iron-sulfur</keyword>
<dbReference type="Ensembl" id="ENSLLET00000015360.1">
    <property type="protein sequence ID" value="ENSLLEP00000014786.1"/>
    <property type="gene ID" value="ENSLLEG00000009403.1"/>
</dbReference>
<evidence type="ECO:0000313" key="10">
    <source>
        <dbReference type="Ensembl" id="ENSLLEP00000014786.1"/>
    </source>
</evidence>
<dbReference type="OrthoDB" id="432169at2759"/>
<dbReference type="Pfam" id="PF14759">
    <property type="entry name" value="Reductase_C"/>
    <property type="match status" value="1"/>
</dbReference>
<accession>A0A8C5MKZ8</accession>
<dbReference type="Gene3D" id="3.30.390.30">
    <property type="match status" value="1"/>
</dbReference>
<dbReference type="GO" id="GO:0046872">
    <property type="term" value="F:metal ion binding"/>
    <property type="evidence" value="ECO:0007669"/>
    <property type="project" value="UniProtKB-KW"/>
</dbReference>
<dbReference type="SUPFAM" id="SSF50022">
    <property type="entry name" value="ISP domain"/>
    <property type="match status" value="1"/>
</dbReference>
<dbReference type="InterPro" id="IPR028202">
    <property type="entry name" value="Reductase_C"/>
</dbReference>
<dbReference type="CDD" id="cd03478">
    <property type="entry name" value="Rieske_AIFL_N"/>
    <property type="match status" value="1"/>
</dbReference>
<dbReference type="SUPFAM" id="SSF51905">
    <property type="entry name" value="FAD/NAD(P)-binding domain"/>
    <property type="match status" value="1"/>
</dbReference>
<reference evidence="10" key="2">
    <citation type="submission" date="2025-09" db="UniProtKB">
        <authorList>
            <consortium name="Ensembl"/>
        </authorList>
    </citation>
    <scope>IDENTIFICATION</scope>
</reference>
<dbReference type="Pfam" id="PF00355">
    <property type="entry name" value="Rieske"/>
    <property type="match status" value="1"/>
</dbReference>
<evidence type="ECO:0000256" key="2">
    <source>
        <dbReference type="ARBA" id="ARBA00022630"/>
    </source>
</evidence>
<keyword evidence="3" id="KW-0001">2Fe-2S</keyword>
<dbReference type="PROSITE" id="PS51296">
    <property type="entry name" value="RIESKE"/>
    <property type="match status" value="1"/>
</dbReference>
<dbReference type="GeneTree" id="ENSGT00940000164941"/>
<dbReference type="AlphaFoldDB" id="A0A8C5MKZ8"/>
<evidence type="ECO:0000256" key="5">
    <source>
        <dbReference type="ARBA" id="ARBA00022827"/>
    </source>
</evidence>
<evidence type="ECO:0000256" key="6">
    <source>
        <dbReference type="ARBA" id="ARBA00023002"/>
    </source>
</evidence>
<dbReference type="PANTHER" id="PTHR43557:SF7">
    <property type="entry name" value="RIESKE DOMAIN-CONTAINING PROTEIN"/>
    <property type="match status" value="1"/>
</dbReference>